<protein>
    <recommendedName>
        <fullName evidence="3">CRISPR system Cms protein Csm2</fullName>
    </recommendedName>
    <alternativeName>
        <fullName evidence="6">CRISPR type III A-associated protein Csm2</fullName>
    </alternativeName>
</protein>
<proteinExistence type="inferred from homology"/>
<comment type="function">
    <text evidence="1">This subunit may be involved in monitoring complementarity of crRNA and target RNA.</text>
</comment>
<dbReference type="RefSeq" id="WP_283399785.1">
    <property type="nucleotide sequence ID" value="NZ_FXUB01000001.1"/>
</dbReference>
<accession>A0ABY1NB90</accession>
<name>A0ABY1NB90_9BACT</name>
<evidence type="ECO:0000256" key="6">
    <source>
        <dbReference type="ARBA" id="ARBA00031723"/>
    </source>
</evidence>
<dbReference type="EMBL" id="FXUB01000001">
    <property type="protein sequence ID" value="SMP05080.1"/>
    <property type="molecule type" value="Genomic_DNA"/>
</dbReference>
<evidence type="ECO:0000313" key="7">
    <source>
        <dbReference type="EMBL" id="SMP05080.1"/>
    </source>
</evidence>
<evidence type="ECO:0000256" key="3">
    <source>
        <dbReference type="ARBA" id="ARBA00016118"/>
    </source>
</evidence>
<dbReference type="InterPro" id="IPR010149">
    <property type="entry name" value="CRISPR-assoc_prot_Csm2_III-A"/>
</dbReference>
<evidence type="ECO:0000256" key="4">
    <source>
        <dbReference type="ARBA" id="ARBA00022884"/>
    </source>
</evidence>
<dbReference type="Proteomes" id="UP001157911">
    <property type="component" value="Unassembled WGS sequence"/>
</dbReference>
<keyword evidence="4" id="KW-0694">RNA-binding</keyword>
<gene>
    <name evidence="7" type="ORF">SAMN06265339_0277</name>
</gene>
<keyword evidence="5" id="KW-0051">Antiviral defense</keyword>
<organism evidence="7 8">
    <name type="scientific">Desulfurobacterium pacificum</name>
    <dbReference type="NCBI Taxonomy" id="240166"/>
    <lineage>
        <taxon>Bacteria</taxon>
        <taxon>Pseudomonadati</taxon>
        <taxon>Aquificota</taxon>
        <taxon>Aquificia</taxon>
        <taxon>Desulfurobacteriales</taxon>
        <taxon>Desulfurobacteriaceae</taxon>
        <taxon>Desulfurobacterium</taxon>
    </lineage>
</organism>
<evidence type="ECO:0000256" key="2">
    <source>
        <dbReference type="ARBA" id="ARBA00006896"/>
    </source>
</evidence>
<reference evidence="7 8" key="1">
    <citation type="submission" date="2017-05" db="EMBL/GenBank/DDBJ databases">
        <authorList>
            <person name="Varghese N."/>
            <person name="Submissions S."/>
        </authorList>
    </citation>
    <scope>NUCLEOTIDE SEQUENCE [LARGE SCALE GENOMIC DNA]</scope>
    <source>
        <strain evidence="7 8">DSM 15522</strain>
    </source>
</reference>
<evidence type="ECO:0000256" key="1">
    <source>
        <dbReference type="ARBA" id="ARBA00003640"/>
    </source>
</evidence>
<evidence type="ECO:0000313" key="8">
    <source>
        <dbReference type="Proteomes" id="UP001157911"/>
    </source>
</evidence>
<dbReference type="NCBIfam" id="TIGR01870">
    <property type="entry name" value="cas_TM1810_Csm2"/>
    <property type="match status" value="1"/>
</dbReference>
<comment type="similarity">
    <text evidence="2">Belongs to the CRISPR-associated Csm2 family.</text>
</comment>
<evidence type="ECO:0000256" key="5">
    <source>
        <dbReference type="ARBA" id="ARBA00023118"/>
    </source>
</evidence>
<keyword evidence="8" id="KW-1185">Reference proteome</keyword>
<sequence length="153" mass="17931">MGKQSYQQHKQNRNSNYNEEIKRKVASLVKDFLNGSYQTKAEIIRKKLQEEIVEAMKNEGKNKPSKHQIRRYYHYLLEVAEESSKSAAMKIALVKAYINYDANRNQIKSRYFKAFIEEIVDNILSEKDSEKILNKLKDSLVLFEALVGYTADF</sequence>
<comment type="caution">
    <text evidence="7">The sequence shown here is derived from an EMBL/GenBank/DDBJ whole genome shotgun (WGS) entry which is preliminary data.</text>
</comment>